<dbReference type="RefSeq" id="WP_150903244.1">
    <property type="nucleotide sequence ID" value="NZ_VTWT01000003.1"/>
</dbReference>
<keyword evidence="2" id="KW-1185">Reference proteome</keyword>
<comment type="caution">
    <text evidence="1">The sequence shown here is derived from an EMBL/GenBank/DDBJ whole genome shotgun (WGS) entry which is preliminary data.</text>
</comment>
<evidence type="ECO:0000313" key="1">
    <source>
        <dbReference type="EMBL" id="KAA9340171.1"/>
    </source>
</evidence>
<dbReference type="EMBL" id="VTWT01000003">
    <property type="protein sequence ID" value="KAA9340171.1"/>
    <property type="molecule type" value="Genomic_DNA"/>
</dbReference>
<dbReference type="Proteomes" id="UP000326570">
    <property type="component" value="Unassembled WGS sequence"/>
</dbReference>
<sequence length="363" mass="40960">MLIIPLILALTGILPANNLPPNEPVSQMLAPSAVKLKAGDPSVGYRKAYRYKGKIGSAEVTVWLETDSLTGKLSSGEDLLCEGFYFYDKHRRKLTLRNQKFDPRQPLVLEESVIDREQDKLTVTGRFMTAGLPGKTLNGTWLSPDGKRKLPFSLQEDYTGAVKYLSVGRAISGRPCKDGGVESGYEAEYYLSYLLVQVPGRPEVEARLRKILGGPKPEEQMPAYLKNLMKSGEYDCQELSETVLVKYNGDDILSVENHSSFHGYGAPRFYHSFTGTNLNLRTGAKLHLSDLLKPGFEQDSNIPPRNDENYYPEDPNDYFTIEPDGLTFYLKYGANVEEKFVRYENIQYLIRPEGPLKGFLYRK</sequence>
<protein>
    <submittedName>
        <fullName evidence="1">Uncharacterized protein</fullName>
    </submittedName>
</protein>
<name>A0A5N1J103_9BACT</name>
<organism evidence="1 2">
    <name type="scientific">Adhaeribacter soli</name>
    <dbReference type="NCBI Taxonomy" id="2607655"/>
    <lineage>
        <taxon>Bacteria</taxon>
        <taxon>Pseudomonadati</taxon>
        <taxon>Bacteroidota</taxon>
        <taxon>Cytophagia</taxon>
        <taxon>Cytophagales</taxon>
        <taxon>Hymenobacteraceae</taxon>
        <taxon>Adhaeribacter</taxon>
    </lineage>
</organism>
<gene>
    <name evidence="1" type="ORF">F0P94_07435</name>
</gene>
<reference evidence="1 2" key="1">
    <citation type="submission" date="2019-09" db="EMBL/GenBank/DDBJ databases">
        <title>Genome sequence of Adhaeribacter sp. M2.</title>
        <authorList>
            <person name="Srinivasan S."/>
        </authorList>
    </citation>
    <scope>NUCLEOTIDE SEQUENCE [LARGE SCALE GENOMIC DNA]</scope>
    <source>
        <strain evidence="1 2">M2</strain>
    </source>
</reference>
<proteinExistence type="predicted"/>
<accession>A0A5N1J103</accession>
<evidence type="ECO:0000313" key="2">
    <source>
        <dbReference type="Proteomes" id="UP000326570"/>
    </source>
</evidence>
<dbReference type="AlphaFoldDB" id="A0A5N1J103"/>